<dbReference type="GO" id="GO:0009279">
    <property type="term" value="C:cell outer membrane"/>
    <property type="evidence" value="ECO:0007669"/>
    <property type="project" value="UniProtKB-SubCell"/>
</dbReference>
<reference evidence="8 9" key="1">
    <citation type="submission" date="2020-08" db="EMBL/GenBank/DDBJ databases">
        <title>Genomic Encyclopedia of Type Strains, Phase IV (KMG-IV): sequencing the most valuable type-strain genomes for metagenomic binning, comparative biology and taxonomic classification.</title>
        <authorList>
            <person name="Goeker M."/>
        </authorList>
    </citation>
    <scope>NUCLEOTIDE SEQUENCE [LARGE SCALE GENOMIC DNA]</scope>
    <source>
        <strain evidence="8 9">DSM 103733</strain>
    </source>
</reference>
<comment type="subcellular location">
    <subcellularLocation>
        <location evidence="1">Cell outer membrane</location>
        <topology evidence="1">Multi-pass membrane protein</topology>
    </subcellularLocation>
</comment>
<dbReference type="InterPro" id="IPR008969">
    <property type="entry name" value="CarboxyPept-like_regulatory"/>
</dbReference>
<dbReference type="GO" id="GO:0044718">
    <property type="term" value="P:siderophore transmembrane transport"/>
    <property type="evidence" value="ECO:0007669"/>
    <property type="project" value="TreeGrafter"/>
</dbReference>
<keyword evidence="3" id="KW-1134">Transmembrane beta strand</keyword>
<comment type="caution">
    <text evidence="8">The sequence shown here is derived from an EMBL/GenBank/DDBJ whole genome shotgun (WGS) entry which is preliminary data.</text>
</comment>
<dbReference type="PANTHER" id="PTHR30069">
    <property type="entry name" value="TONB-DEPENDENT OUTER MEMBRANE RECEPTOR"/>
    <property type="match status" value="1"/>
</dbReference>
<keyword evidence="5" id="KW-0472">Membrane</keyword>
<dbReference type="Proteomes" id="UP000538666">
    <property type="component" value="Unassembled WGS sequence"/>
</dbReference>
<name>A0A841JNR2_9BACT</name>
<dbReference type="GO" id="GO:0015344">
    <property type="term" value="F:siderophore uptake transmembrane transporter activity"/>
    <property type="evidence" value="ECO:0007669"/>
    <property type="project" value="TreeGrafter"/>
</dbReference>
<evidence type="ECO:0000256" key="5">
    <source>
        <dbReference type="ARBA" id="ARBA00023136"/>
    </source>
</evidence>
<dbReference type="Gene3D" id="2.60.40.1120">
    <property type="entry name" value="Carboxypeptidase-like, regulatory domain"/>
    <property type="match status" value="1"/>
</dbReference>
<dbReference type="SUPFAM" id="SSF49464">
    <property type="entry name" value="Carboxypeptidase regulatory domain-like"/>
    <property type="match status" value="1"/>
</dbReference>
<dbReference type="RefSeq" id="WP_184084556.1">
    <property type="nucleotide sequence ID" value="NZ_JACHEK010000002.1"/>
</dbReference>
<keyword evidence="6" id="KW-0998">Cell outer membrane</keyword>
<dbReference type="InterPro" id="IPR039426">
    <property type="entry name" value="TonB-dep_rcpt-like"/>
</dbReference>
<dbReference type="SUPFAM" id="SSF56935">
    <property type="entry name" value="Porins"/>
    <property type="match status" value="1"/>
</dbReference>
<evidence type="ECO:0000256" key="3">
    <source>
        <dbReference type="ARBA" id="ARBA00022452"/>
    </source>
</evidence>
<dbReference type="InterPro" id="IPR057601">
    <property type="entry name" value="Oar-like_b-barrel"/>
</dbReference>
<organism evidence="8 9">
    <name type="scientific">Silvibacterium bohemicum</name>
    <dbReference type="NCBI Taxonomy" id="1577686"/>
    <lineage>
        <taxon>Bacteria</taxon>
        <taxon>Pseudomonadati</taxon>
        <taxon>Acidobacteriota</taxon>
        <taxon>Terriglobia</taxon>
        <taxon>Terriglobales</taxon>
        <taxon>Acidobacteriaceae</taxon>
        <taxon>Silvibacterium</taxon>
    </lineage>
</organism>
<gene>
    <name evidence="8" type="ORF">HNQ77_000847</name>
</gene>
<dbReference type="Pfam" id="PF25183">
    <property type="entry name" value="OMP_b-brl_4"/>
    <property type="match status" value="1"/>
</dbReference>
<dbReference type="AlphaFoldDB" id="A0A841JNR2"/>
<proteinExistence type="predicted"/>
<evidence type="ECO:0000256" key="2">
    <source>
        <dbReference type="ARBA" id="ARBA00022448"/>
    </source>
</evidence>
<dbReference type="InterPro" id="IPR036942">
    <property type="entry name" value="Beta-barrel_TonB_sf"/>
</dbReference>
<evidence type="ECO:0000313" key="8">
    <source>
        <dbReference type="EMBL" id="MBB6142903.1"/>
    </source>
</evidence>
<keyword evidence="4" id="KW-0812">Transmembrane</keyword>
<evidence type="ECO:0000256" key="1">
    <source>
        <dbReference type="ARBA" id="ARBA00004571"/>
    </source>
</evidence>
<accession>A0A841JNR2</accession>
<keyword evidence="2" id="KW-0813">Transport</keyword>
<protein>
    <recommendedName>
        <fullName evidence="7">TonB-dependent transporter Oar-like beta-barrel domain-containing protein</fullName>
    </recommendedName>
</protein>
<sequence length="1189" mass="128569">MRDIQKHGPLVLLILLLGFSLGYAQLAVTTATLSGNVADPSGAVVPQATLRLESQQLGVSRVYTSDATGRYLFSQLPPSTYILTIQAHGFETYRQTGIILDAGQSATQNVTLTIGAAAQQVVVNAQASQLNTDNANISTDIDGKQVVELPLNLRNVYGLATLNSSVNNTSEGQQLLGGGGPSTDDADQDISFLNFAGGFFGTSAYLLDGIWDTDPEWGAVDYVPSVDSVQEFKVQNNSFTAQYGWSTGNVVNVVTKSGTNSFHGDVYEFYRNDALDANLWFNNHNGIKRGDFNRNQTGVSAGGPLYIPGLYKQREKTFIFGLYEHLSLATPVNSTFTVPAAGFLNGDFSALLGPQMSTDALGRPIYLGQIYNPRSTRPITAGTVDPTTGLVATQTGYIRDPIAGNNINTLGPQNSIGAKLASFYPKPTGSGLSSNFFASGTAPAHSNEYLLRIDHNLSKDIRIYGRYSYKEEYKTGTPAYWGSSDPAGPGNSRPNNRWNLVFGYNQVFSPTFTMNLLTGVELWHETSTNQSRGFQPTGLGLPSYLDANSPEFPIVTIGSQSPLGPLTNETVTNHGPIGSFSADFIKSLGRHTLNFGFMGAELEDDQANYFQSTLVSNGTFTSGPDPNNPVPFSTGNGLAQLLLGVLDGGSTGTTYNPAVAVHYLGWYLQDDWKPTQKLTLNLGIRYEFQTAPTYRHNIASTFNPAATNPISSAVGETLPGELQFLSSSQRGVYDTNYENVAPRIGFSYRAFPKIVFRGGYGIFYPPSITCCFPGESAGFASQTNVPATLDSITPNPAVSLANPWPNGYIPITGSSLGGLQQVGNGVGSAFISRKSSYVQQYLFGLQWAMTSNDLLDVNYVGNHGTHMINASINRSQLDPKYLAQGAATLNTLVANPFYGAIAAGTSSCALDQPTIVQSHLLSPYPQYCGVSENDPPVGFSIYNALQANYNHRFSRGLTALVSYTYSKFLDNVEGNQNWSYAGNQGPANNYNLAAEKSVDGSDTPHSLVANYVYQLPIGRNRAVGGHMNRLADAVVGGWEVSQIATFKSGLPLSISGSNYNSYGGNPRPDVIGDVHTPNQSIHEWFNTGAFAFAPYGTFGTSPRYFSYLRGPHYQNWDTALMKNWQFSEAMRLQFRAELYNTFNHAQFYTPNTGYAGCDPNTDSSCASSFGQITNAFPSRTVQFAGKFYW</sequence>
<feature type="domain" description="TonB-dependent transporter Oar-like beta-barrel" evidence="7">
    <location>
        <begin position="254"/>
        <end position="1182"/>
    </location>
</feature>
<evidence type="ECO:0000259" key="7">
    <source>
        <dbReference type="Pfam" id="PF25183"/>
    </source>
</evidence>
<evidence type="ECO:0000313" key="9">
    <source>
        <dbReference type="Proteomes" id="UP000538666"/>
    </source>
</evidence>
<dbReference type="Gene3D" id="2.40.170.20">
    <property type="entry name" value="TonB-dependent receptor, beta-barrel domain"/>
    <property type="match status" value="1"/>
</dbReference>
<evidence type="ECO:0000256" key="6">
    <source>
        <dbReference type="ARBA" id="ARBA00023237"/>
    </source>
</evidence>
<dbReference type="PANTHER" id="PTHR30069:SF46">
    <property type="entry name" value="OAR PROTEIN"/>
    <property type="match status" value="1"/>
</dbReference>
<dbReference type="Pfam" id="PF13620">
    <property type="entry name" value="CarboxypepD_reg"/>
    <property type="match status" value="1"/>
</dbReference>
<keyword evidence="9" id="KW-1185">Reference proteome</keyword>
<dbReference type="EMBL" id="JACHEK010000002">
    <property type="protein sequence ID" value="MBB6142903.1"/>
    <property type="molecule type" value="Genomic_DNA"/>
</dbReference>
<evidence type="ECO:0000256" key="4">
    <source>
        <dbReference type="ARBA" id="ARBA00022692"/>
    </source>
</evidence>